<protein>
    <recommendedName>
        <fullName evidence="7">dITP/XTP pyrophosphatase</fullName>
        <ecNumber evidence="7">3.6.1.66</ecNumber>
    </recommendedName>
    <alternativeName>
        <fullName evidence="7">Non-canonical purine NTP pyrophosphatase</fullName>
    </alternativeName>
    <alternativeName>
        <fullName evidence="7">Non-standard purine NTP pyrophosphatase</fullName>
    </alternativeName>
    <alternativeName>
        <fullName evidence="7">Nucleoside-triphosphate diphosphatase</fullName>
    </alternativeName>
    <alternativeName>
        <fullName evidence="7">Nucleoside-triphosphate pyrophosphatase</fullName>
        <shortName evidence="7">NTPase</shortName>
    </alternativeName>
</protein>
<feature type="binding site" evidence="7">
    <location>
        <begin position="185"/>
        <end position="186"/>
    </location>
    <ligand>
        <name>substrate</name>
    </ligand>
</feature>
<evidence type="ECO:0000256" key="7">
    <source>
        <dbReference type="HAMAP-Rule" id="MF_01405"/>
    </source>
</evidence>
<dbReference type="InterPro" id="IPR002637">
    <property type="entry name" value="RdgB/HAM1"/>
</dbReference>
<dbReference type="PANTHER" id="PTHR11067:SF9">
    <property type="entry name" value="INOSINE TRIPHOSPHATE PYROPHOSPHATASE"/>
    <property type="match status" value="1"/>
</dbReference>
<dbReference type="EC" id="3.6.1.66" evidence="7"/>
<comment type="cofactor">
    <cofactor evidence="7">
        <name>Mg(2+)</name>
        <dbReference type="ChEBI" id="CHEBI:18420"/>
    </cofactor>
    <text evidence="7">Binds 1 Mg(2+) ion per subunit.</text>
</comment>
<dbReference type="Proteomes" id="UP000829708">
    <property type="component" value="Chromosome"/>
</dbReference>
<keyword evidence="4 7" id="KW-0378">Hydrolase</keyword>
<dbReference type="InterPro" id="IPR029001">
    <property type="entry name" value="ITPase-like_fam"/>
</dbReference>
<keyword evidence="3 7" id="KW-0547">Nucleotide-binding</keyword>
<evidence type="ECO:0000256" key="3">
    <source>
        <dbReference type="ARBA" id="ARBA00022741"/>
    </source>
</evidence>
<evidence type="ECO:0000313" key="8">
    <source>
        <dbReference type="EMBL" id="UOM52333.1"/>
    </source>
</evidence>
<dbReference type="HAMAP" id="MF_01405">
    <property type="entry name" value="Non_canon_purine_NTPase"/>
    <property type="match status" value="1"/>
</dbReference>
<dbReference type="SUPFAM" id="SSF52972">
    <property type="entry name" value="ITPase-like"/>
    <property type="match status" value="1"/>
</dbReference>
<dbReference type="EMBL" id="CP094929">
    <property type="protein sequence ID" value="UOM52333.1"/>
    <property type="molecule type" value="Genomic_DNA"/>
</dbReference>
<evidence type="ECO:0000256" key="6">
    <source>
        <dbReference type="ARBA" id="ARBA00023080"/>
    </source>
</evidence>
<dbReference type="PANTHER" id="PTHR11067">
    <property type="entry name" value="INOSINE TRIPHOSPHATE PYROPHOSPHATASE/HAM1 PROTEIN"/>
    <property type="match status" value="1"/>
</dbReference>
<dbReference type="Gene3D" id="3.90.950.10">
    <property type="match status" value="1"/>
</dbReference>
<comment type="catalytic activity">
    <reaction evidence="7">
        <text>dITP + H2O = dIMP + diphosphate + H(+)</text>
        <dbReference type="Rhea" id="RHEA:28342"/>
        <dbReference type="ChEBI" id="CHEBI:15377"/>
        <dbReference type="ChEBI" id="CHEBI:15378"/>
        <dbReference type="ChEBI" id="CHEBI:33019"/>
        <dbReference type="ChEBI" id="CHEBI:61194"/>
        <dbReference type="ChEBI" id="CHEBI:61382"/>
        <dbReference type="EC" id="3.6.1.66"/>
    </reaction>
</comment>
<evidence type="ECO:0000256" key="4">
    <source>
        <dbReference type="ARBA" id="ARBA00022801"/>
    </source>
</evidence>
<feature type="binding site" evidence="7">
    <location>
        <position position="180"/>
    </location>
    <ligand>
        <name>substrate</name>
    </ligand>
</feature>
<sequence>MNILLASNNTHKREEFSRMLGAHTIILPKELGLSFDFEEDKPTFTENALGKALALAESAPKNMVVLADDSGLCVDALGGGPGVRTARYGMETFGRQLESDERNTFLLENLAHLKSPSERSAQFVCALALVVDKHRIFTICESVHGQIAATGYGKGGFGYDPVFYVTEAGKTMAELTDDEKDHYSHRGRATRHLITLLGEIS</sequence>
<accession>A0ABY4DFQ3</accession>
<comment type="catalytic activity">
    <reaction evidence="7">
        <text>XTP + H2O = XMP + diphosphate + H(+)</text>
        <dbReference type="Rhea" id="RHEA:28610"/>
        <dbReference type="ChEBI" id="CHEBI:15377"/>
        <dbReference type="ChEBI" id="CHEBI:15378"/>
        <dbReference type="ChEBI" id="CHEBI:33019"/>
        <dbReference type="ChEBI" id="CHEBI:57464"/>
        <dbReference type="ChEBI" id="CHEBI:61314"/>
        <dbReference type="EC" id="3.6.1.66"/>
    </reaction>
</comment>
<evidence type="ECO:0000256" key="1">
    <source>
        <dbReference type="ARBA" id="ARBA00008023"/>
    </source>
</evidence>
<keyword evidence="5 7" id="KW-0460">Magnesium</keyword>
<comment type="subunit">
    <text evidence="7">Homodimer.</text>
</comment>
<keyword evidence="6 7" id="KW-0546">Nucleotide metabolism</keyword>
<feature type="binding site" evidence="7">
    <location>
        <position position="69"/>
    </location>
    <ligand>
        <name>Mg(2+)</name>
        <dbReference type="ChEBI" id="CHEBI:18420"/>
    </ligand>
</feature>
<proteinExistence type="inferred from homology"/>
<gene>
    <name evidence="8" type="ORF">MUG09_06040</name>
</gene>
<organism evidence="8 9">
    <name type="scientific">Sphaerochaeta associata</name>
    <dbReference type="NCBI Taxonomy" id="1129264"/>
    <lineage>
        <taxon>Bacteria</taxon>
        <taxon>Pseudomonadati</taxon>
        <taxon>Spirochaetota</taxon>
        <taxon>Spirochaetia</taxon>
        <taxon>Spirochaetales</taxon>
        <taxon>Sphaerochaetaceae</taxon>
        <taxon>Sphaerochaeta</taxon>
    </lineage>
</organism>
<feature type="binding site" evidence="7">
    <location>
        <begin position="157"/>
        <end position="160"/>
    </location>
    <ligand>
        <name>substrate</name>
    </ligand>
</feature>
<reference evidence="9" key="1">
    <citation type="journal article" date="2024" name="J Bioinform Genom">
        <title>Complete genome sequence of the type strain bacterium Sphaerochaeta associata GLS2t (VKM B-2742)t.</title>
        <authorList>
            <person name="Troshina O.Y."/>
            <person name="Tepeeva A.N."/>
            <person name="Arzamasceva V.O."/>
            <person name="Whitman W.B."/>
            <person name="Varghese N."/>
            <person name="Shapiro N."/>
            <person name="Woyke T."/>
            <person name="Kripides N.C."/>
            <person name="Vasilenko O.V."/>
        </authorList>
    </citation>
    <scope>NUCLEOTIDE SEQUENCE [LARGE SCALE GENOMIC DNA]</scope>
    <source>
        <strain evidence="9">GLS2T</strain>
    </source>
</reference>
<name>A0ABY4DFQ3_9SPIR</name>
<dbReference type="RefSeq" id="WP_244774509.1">
    <property type="nucleotide sequence ID" value="NZ_CP094929.1"/>
</dbReference>
<comment type="function">
    <text evidence="7">Pyrophosphatase that catalyzes the hydrolysis of nucleoside triphosphates to their monophosphate derivatives, with a high preference for the non-canonical purine nucleotides XTP (xanthosine triphosphate), dITP (deoxyinosine triphosphate) and ITP. Seems to function as a house-cleaning enzyme that removes non-canonical purine nucleotides from the nucleotide pool, thus preventing their incorporation into DNA/RNA and avoiding chromosomal lesions.</text>
</comment>
<comment type="similarity">
    <text evidence="1 7">Belongs to the HAM1 NTPase family.</text>
</comment>
<evidence type="ECO:0000256" key="2">
    <source>
        <dbReference type="ARBA" id="ARBA00022723"/>
    </source>
</evidence>
<dbReference type="InterPro" id="IPR020922">
    <property type="entry name" value="dITP/XTP_pyrophosphatase"/>
</dbReference>
<dbReference type="Pfam" id="PF01725">
    <property type="entry name" value="Ham1p_like"/>
    <property type="match status" value="1"/>
</dbReference>
<comment type="catalytic activity">
    <reaction evidence="7">
        <text>ITP + H2O = IMP + diphosphate + H(+)</text>
        <dbReference type="Rhea" id="RHEA:29399"/>
        <dbReference type="ChEBI" id="CHEBI:15377"/>
        <dbReference type="ChEBI" id="CHEBI:15378"/>
        <dbReference type="ChEBI" id="CHEBI:33019"/>
        <dbReference type="ChEBI" id="CHEBI:58053"/>
        <dbReference type="ChEBI" id="CHEBI:61402"/>
        <dbReference type="EC" id="3.6.1.66"/>
    </reaction>
</comment>
<keyword evidence="2 7" id="KW-0479">Metal-binding</keyword>
<keyword evidence="9" id="KW-1185">Reference proteome</keyword>
<evidence type="ECO:0000256" key="5">
    <source>
        <dbReference type="ARBA" id="ARBA00022842"/>
    </source>
</evidence>
<dbReference type="CDD" id="cd00515">
    <property type="entry name" value="HAM1"/>
    <property type="match status" value="1"/>
</dbReference>
<feature type="binding site" evidence="7">
    <location>
        <position position="70"/>
    </location>
    <ligand>
        <name>substrate</name>
    </ligand>
</feature>
<evidence type="ECO:0000313" key="9">
    <source>
        <dbReference type="Proteomes" id="UP000829708"/>
    </source>
</evidence>
<feature type="active site" description="Proton acceptor" evidence="7">
    <location>
        <position position="69"/>
    </location>
</feature>
<feature type="binding site" evidence="7">
    <location>
        <begin position="7"/>
        <end position="12"/>
    </location>
    <ligand>
        <name>substrate</name>
    </ligand>
</feature>
<feature type="binding site" evidence="7">
    <location>
        <position position="38"/>
    </location>
    <ligand>
        <name>Mg(2+)</name>
        <dbReference type="ChEBI" id="CHEBI:18420"/>
    </ligand>
</feature>